<dbReference type="Gramene" id="TuG1812G0500004285.01.T01">
    <property type="protein sequence ID" value="TuG1812G0500004285.01.T01.cds426299"/>
    <property type="gene ID" value="TuG1812G0500004285.01"/>
</dbReference>
<dbReference type="AlphaFoldDB" id="A0A8R7QJF6"/>
<evidence type="ECO:0000313" key="1">
    <source>
        <dbReference type="EnsemblPlants" id="TuG1812G0500004285.01.T01.cds426299"/>
    </source>
</evidence>
<reference evidence="1" key="2">
    <citation type="submission" date="2018-03" db="EMBL/GenBank/DDBJ databases">
        <title>The Triticum urartu genome reveals the dynamic nature of wheat genome evolution.</title>
        <authorList>
            <person name="Ling H."/>
            <person name="Ma B."/>
            <person name="Shi X."/>
            <person name="Liu H."/>
            <person name="Dong L."/>
            <person name="Sun H."/>
            <person name="Cao Y."/>
            <person name="Gao Q."/>
            <person name="Zheng S."/>
            <person name="Li Y."/>
            <person name="Yu Y."/>
            <person name="Du H."/>
            <person name="Qi M."/>
            <person name="Li Y."/>
            <person name="Yu H."/>
            <person name="Cui Y."/>
            <person name="Wang N."/>
            <person name="Chen C."/>
            <person name="Wu H."/>
            <person name="Zhao Y."/>
            <person name="Zhang J."/>
            <person name="Li Y."/>
            <person name="Zhou W."/>
            <person name="Zhang B."/>
            <person name="Hu W."/>
            <person name="Eijk M."/>
            <person name="Tang J."/>
            <person name="Witsenboer H."/>
            <person name="Zhao S."/>
            <person name="Li Z."/>
            <person name="Zhang A."/>
            <person name="Wang D."/>
            <person name="Liang C."/>
        </authorList>
    </citation>
    <scope>NUCLEOTIDE SEQUENCE [LARGE SCALE GENOMIC DNA]</scope>
    <source>
        <strain evidence="1">cv. G1812</strain>
    </source>
</reference>
<evidence type="ECO:0000313" key="2">
    <source>
        <dbReference type="Proteomes" id="UP000015106"/>
    </source>
</evidence>
<reference evidence="2" key="1">
    <citation type="journal article" date="2013" name="Nature">
        <title>Draft genome of the wheat A-genome progenitor Triticum urartu.</title>
        <authorList>
            <person name="Ling H.Q."/>
            <person name="Zhao S."/>
            <person name="Liu D."/>
            <person name="Wang J."/>
            <person name="Sun H."/>
            <person name="Zhang C."/>
            <person name="Fan H."/>
            <person name="Li D."/>
            <person name="Dong L."/>
            <person name="Tao Y."/>
            <person name="Gao C."/>
            <person name="Wu H."/>
            <person name="Li Y."/>
            <person name="Cui Y."/>
            <person name="Guo X."/>
            <person name="Zheng S."/>
            <person name="Wang B."/>
            <person name="Yu K."/>
            <person name="Liang Q."/>
            <person name="Yang W."/>
            <person name="Lou X."/>
            <person name="Chen J."/>
            <person name="Feng M."/>
            <person name="Jian J."/>
            <person name="Zhang X."/>
            <person name="Luo G."/>
            <person name="Jiang Y."/>
            <person name="Liu J."/>
            <person name="Wang Z."/>
            <person name="Sha Y."/>
            <person name="Zhang B."/>
            <person name="Wu H."/>
            <person name="Tang D."/>
            <person name="Shen Q."/>
            <person name="Xue P."/>
            <person name="Zou S."/>
            <person name="Wang X."/>
            <person name="Liu X."/>
            <person name="Wang F."/>
            <person name="Yang Y."/>
            <person name="An X."/>
            <person name="Dong Z."/>
            <person name="Zhang K."/>
            <person name="Zhang X."/>
            <person name="Luo M.C."/>
            <person name="Dvorak J."/>
            <person name="Tong Y."/>
            <person name="Wang J."/>
            <person name="Yang H."/>
            <person name="Li Z."/>
            <person name="Wang D."/>
            <person name="Zhang A."/>
            <person name="Wang J."/>
        </authorList>
    </citation>
    <scope>NUCLEOTIDE SEQUENCE</scope>
    <source>
        <strain evidence="2">cv. G1812</strain>
    </source>
</reference>
<proteinExistence type="predicted"/>
<sequence length="91" mass="10747">MIPQSIRICLRFSFPQRWAQRKRSCDARRRTQPKDSSSCLKTLAFLLFHRLQRMDVVTVLRNLQAGERPCRSWMEEQSEGLMFSESTVIQA</sequence>
<dbReference type="Proteomes" id="UP000015106">
    <property type="component" value="Chromosome 5"/>
</dbReference>
<keyword evidence="2" id="KW-1185">Reference proteome</keyword>
<organism evidence="1 2">
    <name type="scientific">Triticum urartu</name>
    <name type="common">Red wild einkorn</name>
    <name type="synonym">Crithodium urartu</name>
    <dbReference type="NCBI Taxonomy" id="4572"/>
    <lineage>
        <taxon>Eukaryota</taxon>
        <taxon>Viridiplantae</taxon>
        <taxon>Streptophyta</taxon>
        <taxon>Embryophyta</taxon>
        <taxon>Tracheophyta</taxon>
        <taxon>Spermatophyta</taxon>
        <taxon>Magnoliopsida</taxon>
        <taxon>Liliopsida</taxon>
        <taxon>Poales</taxon>
        <taxon>Poaceae</taxon>
        <taxon>BOP clade</taxon>
        <taxon>Pooideae</taxon>
        <taxon>Triticodae</taxon>
        <taxon>Triticeae</taxon>
        <taxon>Triticinae</taxon>
        <taxon>Triticum</taxon>
    </lineage>
</organism>
<accession>A0A8R7QJF6</accession>
<reference evidence="1" key="3">
    <citation type="submission" date="2022-06" db="UniProtKB">
        <authorList>
            <consortium name="EnsemblPlants"/>
        </authorList>
    </citation>
    <scope>IDENTIFICATION</scope>
</reference>
<protein>
    <submittedName>
        <fullName evidence="1">Uncharacterized protein</fullName>
    </submittedName>
</protein>
<dbReference type="EnsemblPlants" id="TuG1812G0500004285.01.T01">
    <property type="protein sequence ID" value="TuG1812G0500004285.01.T01.cds426299"/>
    <property type="gene ID" value="TuG1812G0500004285.01"/>
</dbReference>
<name>A0A8R7QJF6_TRIUA</name>